<dbReference type="EC" id="2.5.1.61" evidence="9"/>
<evidence type="ECO:0000259" key="10">
    <source>
        <dbReference type="Pfam" id="PF01379"/>
    </source>
</evidence>
<evidence type="ECO:0000256" key="6">
    <source>
        <dbReference type="ARBA" id="ARBA00022679"/>
    </source>
</evidence>
<evidence type="ECO:0000313" key="13">
    <source>
        <dbReference type="Proteomes" id="UP000428803"/>
    </source>
</evidence>
<sequence>MTVPEFTSQSPLRIGTRRSPLALAQAEMAAAAIRQAHGLDEDAVILVPMLSSGDKIQDRPLAEIGGKALWTKELERALVEDDIDIAVHSMKDVETVRSPMFVLSAMLPRADVRDRLIGVASLDELRHQAIVGTSSPRRAAQLKAMRPDLVTVPIRGNVATRMAQVAAGDFDATLLAAAGLDRLGQPDVGTSLSLETMLPAAAQGAIGIDHLAERGELAVFLQAVNHLATFAAVTAERAFLEALGGNCHSPVAAHATCNADKIMLRGEILAEDGSERQSDVLEFAADDADGPARLAHALLEKSSERLRHLFTP</sequence>
<comment type="catalytic activity">
    <reaction evidence="8">
        <text>4 porphobilinogen + H2O = hydroxymethylbilane + 4 NH4(+)</text>
        <dbReference type="Rhea" id="RHEA:13185"/>
        <dbReference type="ChEBI" id="CHEBI:15377"/>
        <dbReference type="ChEBI" id="CHEBI:28938"/>
        <dbReference type="ChEBI" id="CHEBI:57845"/>
        <dbReference type="ChEBI" id="CHEBI:58126"/>
        <dbReference type="EC" id="2.5.1.61"/>
    </reaction>
</comment>
<dbReference type="InterPro" id="IPR036803">
    <property type="entry name" value="Porphobilinogen_deaminase_C_sf"/>
</dbReference>
<dbReference type="PRINTS" id="PR00151">
    <property type="entry name" value="PORPHBDMNASE"/>
</dbReference>
<evidence type="ECO:0000256" key="5">
    <source>
        <dbReference type="ARBA" id="ARBA00011245"/>
    </source>
</evidence>
<dbReference type="OrthoDB" id="9810298at2"/>
<organism evidence="12 13">
    <name type="scientific">Sphingorhabdus lacus</name>
    <dbReference type="NCBI Taxonomy" id="392610"/>
    <lineage>
        <taxon>Bacteria</taxon>
        <taxon>Pseudomonadati</taxon>
        <taxon>Pseudomonadota</taxon>
        <taxon>Alphaproteobacteria</taxon>
        <taxon>Sphingomonadales</taxon>
        <taxon>Sphingomonadaceae</taxon>
        <taxon>Sphingorhabdus</taxon>
    </lineage>
</organism>
<dbReference type="Gene3D" id="3.30.160.40">
    <property type="entry name" value="Porphobilinogen deaminase, C-terminal domain"/>
    <property type="match status" value="1"/>
</dbReference>
<dbReference type="RefSeq" id="WP_158900834.1">
    <property type="nucleotide sequence ID" value="NZ_CP035733.1"/>
</dbReference>
<comment type="pathway">
    <text evidence="3">Porphyrin-containing compound metabolism; protoporphyrin-IX biosynthesis; coproporphyrinogen-III from 5-aminolevulinate: step 2/4.</text>
</comment>
<dbReference type="GO" id="GO:0005737">
    <property type="term" value="C:cytoplasm"/>
    <property type="evidence" value="ECO:0007669"/>
    <property type="project" value="UniProtKB-UniRule"/>
</dbReference>
<dbReference type="InterPro" id="IPR022417">
    <property type="entry name" value="Porphobilin_deaminase_N"/>
</dbReference>
<reference evidence="13" key="1">
    <citation type="submission" date="2019-01" db="EMBL/GenBank/DDBJ databases">
        <title>Sphingorhabdus lacus sp.nov., isolated from an oligotrophic freshwater lake.</title>
        <authorList>
            <person name="Park M."/>
        </authorList>
    </citation>
    <scope>NUCLEOTIDE SEQUENCE [LARGE SCALE GENOMIC DNA]</scope>
    <source>
        <strain evidence="13">IMCC1753</strain>
    </source>
</reference>
<dbReference type="FunFam" id="3.40.190.10:FF:000005">
    <property type="entry name" value="Porphobilinogen deaminase"/>
    <property type="match status" value="1"/>
</dbReference>
<dbReference type="GO" id="GO:0006782">
    <property type="term" value="P:protoporphyrinogen IX biosynthetic process"/>
    <property type="evidence" value="ECO:0007669"/>
    <property type="project" value="UniProtKB-UniPathway"/>
</dbReference>
<evidence type="ECO:0000256" key="3">
    <source>
        <dbReference type="ARBA" id="ARBA00004735"/>
    </source>
</evidence>
<feature type="domain" description="Porphobilinogen deaminase N-terminal" evidence="10">
    <location>
        <begin position="12"/>
        <end position="214"/>
    </location>
</feature>
<evidence type="ECO:0000256" key="1">
    <source>
        <dbReference type="ARBA" id="ARBA00001916"/>
    </source>
</evidence>
<dbReference type="GO" id="GO:0004418">
    <property type="term" value="F:hydroxymethylbilane synthase activity"/>
    <property type="evidence" value="ECO:0007669"/>
    <property type="project" value="UniProtKB-UniRule"/>
</dbReference>
<evidence type="ECO:0000313" key="12">
    <source>
        <dbReference type="EMBL" id="QGY81031.1"/>
    </source>
</evidence>
<evidence type="ECO:0000256" key="2">
    <source>
        <dbReference type="ARBA" id="ARBA00002869"/>
    </source>
</evidence>
<dbReference type="AlphaFoldDB" id="A0A6I6L9K0"/>
<dbReference type="PANTHER" id="PTHR11557">
    <property type="entry name" value="PORPHOBILINOGEN DEAMINASE"/>
    <property type="match status" value="1"/>
</dbReference>
<dbReference type="PROSITE" id="PS00533">
    <property type="entry name" value="PORPHOBILINOGEN_DEAM"/>
    <property type="match status" value="1"/>
</dbReference>
<comment type="cofactor">
    <cofactor evidence="1">
        <name>dipyrromethane</name>
        <dbReference type="ChEBI" id="CHEBI:60342"/>
    </cofactor>
</comment>
<keyword evidence="13" id="KW-1185">Reference proteome</keyword>
<dbReference type="InterPro" id="IPR022419">
    <property type="entry name" value="Porphobilin_deaminase_cofac_BS"/>
</dbReference>
<accession>A0A6I6L9K0</accession>
<dbReference type="SUPFAM" id="SSF53850">
    <property type="entry name" value="Periplasmic binding protein-like II"/>
    <property type="match status" value="1"/>
</dbReference>
<evidence type="ECO:0000256" key="7">
    <source>
        <dbReference type="ARBA" id="ARBA00023244"/>
    </source>
</evidence>
<evidence type="ECO:0000256" key="9">
    <source>
        <dbReference type="NCBIfam" id="TIGR00212"/>
    </source>
</evidence>
<keyword evidence="7" id="KW-0627">Porphyrin biosynthesis</keyword>
<dbReference type="Proteomes" id="UP000428803">
    <property type="component" value="Chromosome"/>
</dbReference>
<dbReference type="InterPro" id="IPR022418">
    <property type="entry name" value="Porphobilinogen_deaminase_C"/>
</dbReference>
<keyword evidence="6 12" id="KW-0808">Transferase</keyword>
<gene>
    <name evidence="12" type="ORF">EUU25_10605</name>
</gene>
<feature type="domain" description="Porphobilinogen deaminase C-terminal" evidence="11">
    <location>
        <begin position="231"/>
        <end position="283"/>
    </location>
</feature>
<dbReference type="InterPro" id="IPR000860">
    <property type="entry name" value="HemC"/>
</dbReference>
<protein>
    <recommendedName>
        <fullName evidence="9">Hydroxymethylbilane synthase</fullName>
        <ecNumber evidence="9">2.5.1.61</ecNumber>
    </recommendedName>
</protein>
<comment type="function">
    <text evidence="2">Tetrapolymerization of the monopyrrole PBG into the hydroxymethylbilane pre-uroporphyrinogen in several discrete steps.</text>
</comment>
<name>A0A6I6L9K0_9SPHN</name>
<evidence type="ECO:0000256" key="8">
    <source>
        <dbReference type="ARBA" id="ARBA00048169"/>
    </source>
</evidence>
<dbReference type="Pfam" id="PF03900">
    <property type="entry name" value="Porphobil_deamC"/>
    <property type="match status" value="1"/>
</dbReference>
<evidence type="ECO:0000256" key="4">
    <source>
        <dbReference type="ARBA" id="ARBA00005638"/>
    </source>
</evidence>
<proteinExistence type="inferred from homology"/>
<dbReference type="Pfam" id="PF01379">
    <property type="entry name" value="Porphobil_deam"/>
    <property type="match status" value="1"/>
</dbReference>
<dbReference type="NCBIfam" id="TIGR00212">
    <property type="entry name" value="hemC"/>
    <property type="match status" value="1"/>
</dbReference>
<dbReference type="PIRSF" id="PIRSF001438">
    <property type="entry name" value="4pyrrol_synth_OHMeBilane_synth"/>
    <property type="match status" value="1"/>
</dbReference>
<evidence type="ECO:0000259" key="11">
    <source>
        <dbReference type="Pfam" id="PF03900"/>
    </source>
</evidence>
<dbReference type="PANTHER" id="PTHR11557:SF0">
    <property type="entry name" value="PORPHOBILINOGEN DEAMINASE"/>
    <property type="match status" value="1"/>
</dbReference>
<dbReference type="KEGG" id="slaa:EUU25_10605"/>
<dbReference type="UniPathway" id="UPA00251">
    <property type="reaction ID" value="UER00319"/>
</dbReference>
<comment type="similarity">
    <text evidence="4">Belongs to the HMBS family.</text>
</comment>
<dbReference type="SUPFAM" id="SSF54782">
    <property type="entry name" value="Porphobilinogen deaminase (hydroxymethylbilane synthase), C-terminal domain"/>
    <property type="match status" value="1"/>
</dbReference>
<comment type="subunit">
    <text evidence="5">Monomer.</text>
</comment>
<dbReference type="EMBL" id="CP035733">
    <property type="protein sequence ID" value="QGY81031.1"/>
    <property type="molecule type" value="Genomic_DNA"/>
</dbReference>
<dbReference type="Gene3D" id="3.40.190.10">
    <property type="entry name" value="Periplasmic binding protein-like II"/>
    <property type="match status" value="2"/>
</dbReference>